<protein>
    <submittedName>
        <fullName evidence="1">Uncharacterized protein</fullName>
    </submittedName>
</protein>
<evidence type="ECO:0000313" key="1">
    <source>
        <dbReference type="EMBL" id="CAF1216162.1"/>
    </source>
</evidence>
<reference evidence="1" key="1">
    <citation type="submission" date="2021-02" db="EMBL/GenBank/DDBJ databases">
        <authorList>
            <person name="Nowell W R."/>
        </authorList>
    </citation>
    <scope>NUCLEOTIDE SEQUENCE</scope>
</reference>
<dbReference type="AlphaFoldDB" id="A0A8S2EFS3"/>
<accession>A0A8S2EFS3</accession>
<dbReference type="Proteomes" id="UP000677228">
    <property type="component" value="Unassembled WGS sequence"/>
</dbReference>
<sequence length="277" mass="32525">TFWKTIETIDPSLPKRQFSNKTVMRIVKNQSVIAMACCRNVHRFLPVFRRNVERIVSVFKDYKILLGESDSSDRTLSYLYNWSLSNKNVIVQSYAQMGFFSKRAQRIAHCRNSLITLAKNKSYFYKASYYLVMDVDVTSNDVLSLENFLSNFEYPMQQWAAMTATQVSEYYDIWALRTTLYPYDCWEMVKKNTPFLFDLKPLTKKFISIHQKPIPREHPLIEVDSSFGGFGLYSTKYLHSCKYSGYEGYELCEHVSFNKCVKKNSGRIFINPRFQIA</sequence>
<proteinExistence type="predicted"/>
<feature type="non-terminal residue" evidence="1">
    <location>
        <position position="1"/>
    </location>
</feature>
<dbReference type="EMBL" id="CAJOBA010036526">
    <property type="protein sequence ID" value="CAF4024595.1"/>
    <property type="molecule type" value="Genomic_DNA"/>
</dbReference>
<evidence type="ECO:0000313" key="3">
    <source>
        <dbReference type="Proteomes" id="UP000677228"/>
    </source>
</evidence>
<gene>
    <name evidence="1" type="ORF">OVA965_LOCUS24691</name>
    <name evidence="2" type="ORF">TMI583_LOCUS25410</name>
</gene>
<organism evidence="1 3">
    <name type="scientific">Didymodactylos carnosus</name>
    <dbReference type="NCBI Taxonomy" id="1234261"/>
    <lineage>
        <taxon>Eukaryota</taxon>
        <taxon>Metazoa</taxon>
        <taxon>Spiralia</taxon>
        <taxon>Gnathifera</taxon>
        <taxon>Rotifera</taxon>
        <taxon>Eurotatoria</taxon>
        <taxon>Bdelloidea</taxon>
        <taxon>Philodinida</taxon>
        <taxon>Philodinidae</taxon>
        <taxon>Didymodactylos</taxon>
    </lineage>
</organism>
<dbReference type="Proteomes" id="UP000682733">
    <property type="component" value="Unassembled WGS sequence"/>
</dbReference>
<evidence type="ECO:0000313" key="2">
    <source>
        <dbReference type="EMBL" id="CAF4024595.1"/>
    </source>
</evidence>
<comment type="caution">
    <text evidence="1">The sequence shown here is derived from an EMBL/GenBank/DDBJ whole genome shotgun (WGS) entry which is preliminary data.</text>
</comment>
<name>A0A8S2EFS3_9BILA</name>
<dbReference type="EMBL" id="CAJNOK010014992">
    <property type="protein sequence ID" value="CAF1216162.1"/>
    <property type="molecule type" value="Genomic_DNA"/>
</dbReference>